<evidence type="ECO:0000313" key="1">
    <source>
        <dbReference type="EMBL" id="RKF19020.1"/>
    </source>
</evidence>
<proteinExistence type="predicted"/>
<dbReference type="EMBL" id="RAPF01000007">
    <property type="protein sequence ID" value="RKF19020.1"/>
    <property type="molecule type" value="Genomic_DNA"/>
</dbReference>
<dbReference type="OrthoDB" id="7423147at2"/>
<comment type="caution">
    <text evidence="1">The sequence shown here is derived from an EMBL/GenBank/DDBJ whole genome shotgun (WGS) entry which is preliminary data.</text>
</comment>
<dbReference type="Proteomes" id="UP000284395">
    <property type="component" value="Unassembled WGS sequence"/>
</dbReference>
<reference evidence="1 2" key="1">
    <citation type="submission" date="2018-09" db="EMBL/GenBank/DDBJ databases">
        <title>Altererythrobacter spongiae sp. nov., isolated from a marine sponge.</title>
        <authorList>
            <person name="Zhuang L."/>
            <person name="Luo L."/>
        </authorList>
    </citation>
    <scope>NUCLEOTIDE SEQUENCE [LARGE SCALE GENOMIC DNA]</scope>
    <source>
        <strain evidence="1 2">HN-Y73</strain>
    </source>
</reference>
<dbReference type="AlphaFoldDB" id="A0A420EEC6"/>
<keyword evidence="2" id="KW-1185">Reference proteome</keyword>
<sequence length="177" mass="19660">MIVGNTATVSLTIAEWREFAGFTVAEQDYIERALDIGLARCDAIHYWARGAGDRAMLREHCNAYHALPSLRKMLLSGPCAEDIDIFLAPLLCMAAFDLAQNRLESFGSFRFLYERLMGAAARPWLPSVFCAAAALPQIRPERRKILLRSLSEAAATAPAWSDDEPRFYPGHLDDAVA</sequence>
<protein>
    <submittedName>
        <fullName evidence="1">Uncharacterized protein</fullName>
    </submittedName>
</protein>
<dbReference type="RefSeq" id="WP_120325416.1">
    <property type="nucleotide sequence ID" value="NZ_RAPF01000007.1"/>
</dbReference>
<gene>
    <name evidence="1" type="ORF">D6851_13430</name>
</gene>
<name>A0A420EEC6_9SPHN</name>
<accession>A0A420EEC6</accession>
<evidence type="ECO:0000313" key="2">
    <source>
        <dbReference type="Proteomes" id="UP000284395"/>
    </source>
</evidence>
<organism evidence="1 2">
    <name type="scientific">Altericroceibacterium spongiae</name>
    <dbReference type="NCBI Taxonomy" id="2320269"/>
    <lineage>
        <taxon>Bacteria</taxon>
        <taxon>Pseudomonadati</taxon>
        <taxon>Pseudomonadota</taxon>
        <taxon>Alphaproteobacteria</taxon>
        <taxon>Sphingomonadales</taxon>
        <taxon>Erythrobacteraceae</taxon>
        <taxon>Altericroceibacterium</taxon>
    </lineage>
</organism>